<accession>A0A540V702</accession>
<evidence type="ECO:0000313" key="2">
    <source>
        <dbReference type="EMBL" id="TQE92532.1"/>
    </source>
</evidence>
<dbReference type="PANTHER" id="PTHR46889">
    <property type="entry name" value="TRANSPOSASE INSF FOR INSERTION SEQUENCE IS3B-RELATED"/>
    <property type="match status" value="1"/>
</dbReference>
<sequence length="304" mass="35328">APLFSSSTNVYTRNSTPPLIEPEHEQLSIGRQCELLGRSRSWYYYRGGRNRRRQEHEQHLAAVAEEVHAEIPFYGYRKAAFEAAERGWDISVKQMLRVRRENNIRALRLPPPTSTPRTAHARYPYLLGNREITEANEVWQVDITYVRLPGGTVYLCAIIDVATRRVLAWNLSNTMETLLVLMPLAWALERYGIPEIINSDQGSQFTTVDWISILETTGIRVSMDGKGRAVDNIYIERWWNTFKYENLYLNQYATMGELRRGIERYVHFYNHRRFHQALGYRRPAEVFAEHTGGEQYAEVQAVGA</sequence>
<reference evidence="2 3" key="1">
    <citation type="submission" date="2019-06" db="EMBL/GenBank/DDBJ databases">
        <title>Metagenome assembled Genome of Spiribacter salinus SL48-SHIP from the microbial mat of Salt Lake 48 (Novosibirsk region, Russia).</title>
        <authorList>
            <person name="Shipova A."/>
            <person name="Rozanov A.S."/>
            <person name="Bryanskaya A.V."/>
            <person name="Peltek S.E."/>
        </authorList>
    </citation>
    <scope>NUCLEOTIDE SEQUENCE [LARGE SCALE GENOMIC DNA]</scope>
    <source>
        <strain evidence="2">SL48-SHIP-2</strain>
    </source>
</reference>
<dbReference type="Proteomes" id="UP000315400">
    <property type="component" value="Unassembled WGS sequence"/>
</dbReference>
<dbReference type="InterPro" id="IPR036397">
    <property type="entry name" value="RNaseH_sf"/>
</dbReference>
<dbReference type="GO" id="GO:0003676">
    <property type="term" value="F:nucleic acid binding"/>
    <property type="evidence" value="ECO:0007669"/>
    <property type="project" value="InterPro"/>
</dbReference>
<dbReference type="SUPFAM" id="SSF53098">
    <property type="entry name" value="Ribonuclease H-like"/>
    <property type="match status" value="1"/>
</dbReference>
<dbReference type="PANTHER" id="PTHR46889:SF4">
    <property type="entry name" value="TRANSPOSASE INSO FOR INSERTION SEQUENCE ELEMENT IS911B-RELATED"/>
    <property type="match status" value="1"/>
</dbReference>
<evidence type="ECO:0000313" key="3">
    <source>
        <dbReference type="Proteomes" id="UP000315400"/>
    </source>
</evidence>
<dbReference type="PROSITE" id="PS50994">
    <property type="entry name" value="INTEGRASE"/>
    <property type="match status" value="1"/>
</dbReference>
<name>A0A540V702_9GAMM</name>
<organism evidence="2 3">
    <name type="scientific">Spiribacter salinus</name>
    <dbReference type="NCBI Taxonomy" id="1335746"/>
    <lineage>
        <taxon>Bacteria</taxon>
        <taxon>Pseudomonadati</taxon>
        <taxon>Pseudomonadota</taxon>
        <taxon>Gammaproteobacteria</taxon>
        <taxon>Chromatiales</taxon>
        <taxon>Ectothiorhodospiraceae</taxon>
        <taxon>Spiribacter</taxon>
    </lineage>
</organism>
<dbReference type="InterPro" id="IPR050900">
    <property type="entry name" value="Transposase_IS3/IS150/IS904"/>
</dbReference>
<proteinExistence type="predicted"/>
<feature type="domain" description="Integrase catalytic" evidence="1">
    <location>
        <begin position="130"/>
        <end position="291"/>
    </location>
</feature>
<comment type="caution">
    <text evidence="2">The sequence shown here is derived from an EMBL/GenBank/DDBJ whole genome shotgun (WGS) entry which is preliminary data.</text>
</comment>
<dbReference type="Gene3D" id="3.30.420.10">
    <property type="entry name" value="Ribonuclease H-like superfamily/Ribonuclease H"/>
    <property type="match status" value="1"/>
</dbReference>
<dbReference type="AlphaFoldDB" id="A0A540V702"/>
<dbReference type="EMBL" id="VIFK01000659">
    <property type="protein sequence ID" value="TQE92532.1"/>
    <property type="molecule type" value="Genomic_DNA"/>
</dbReference>
<dbReference type="InterPro" id="IPR012337">
    <property type="entry name" value="RNaseH-like_sf"/>
</dbReference>
<protein>
    <submittedName>
        <fullName evidence="2">IS3 family transposase</fullName>
    </submittedName>
</protein>
<dbReference type="InterPro" id="IPR001584">
    <property type="entry name" value="Integrase_cat-core"/>
</dbReference>
<dbReference type="Pfam" id="PF00665">
    <property type="entry name" value="rve"/>
    <property type="match status" value="1"/>
</dbReference>
<dbReference type="NCBIfam" id="NF033516">
    <property type="entry name" value="transpos_IS3"/>
    <property type="match status" value="1"/>
</dbReference>
<feature type="non-terminal residue" evidence="2">
    <location>
        <position position="1"/>
    </location>
</feature>
<gene>
    <name evidence="2" type="ORF">FKY71_19915</name>
</gene>
<dbReference type="GO" id="GO:0015074">
    <property type="term" value="P:DNA integration"/>
    <property type="evidence" value="ECO:0007669"/>
    <property type="project" value="InterPro"/>
</dbReference>
<evidence type="ECO:0000259" key="1">
    <source>
        <dbReference type="PROSITE" id="PS50994"/>
    </source>
</evidence>
<dbReference type="InterPro" id="IPR048020">
    <property type="entry name" value="Transpos_IS3"/>
</dbReference>